<comment type="similarity">
    <text evidence="5">Belongs to the SAT4 family.</text>
</comment>
<dbReference type="GO" id="GO:0016020">
    <property type="term" value="C:membrane"/>
    <property type="evidence" value="ECO:0007669"/>
    <property type="project" value="UniProtKB-SubCell"/>
</dbReference>
<evidence type="ECO:0000259" key="7">
    <source>
        <dbReference type="Pfam" id="PF20684"/>
    </source>
</evidence>
<gene>
    <name evidence="8" type="ORF">K432DRAFT_274115</name>
</gene>
<keyword evidence="2 6" id="KW-0812">Transmembrane</keyword>
<dbReference type="InterPro" id="IPR049326">
    <property type="entry name" value="Rhodopsin_dom_fungi"/>
</dbReference>
<evidence type="ECO:0000313" key="9">
    <source>
        <dbReference type="Proteomes" id="UP000250266"/>
    </source>
</evidence>
<comment type="subcellular location">
    <subcellularLocation>
        <location evidence="1">Membrane</location>
        <topology evidence="1">Multi-pass membrane protein</topology>
    </subcellularLocation>
</comment>
<feature type="transmembrane region" description="Helical" evidence="6">
    <location>
        <begin position="167"/>
        <end position="189"/>
    </location>
</feature>
<proteinExistence type="inferred from homology"/>
<keyword evidence="4 6" id="KW-0472">Membrane</keyword>
<evidence type="ECO:0000256" key="4">
    <source>
        <dbReference type="ARBA" id="ARBA00023136"/>
    </source>
</evidence>
<feature type="transmembrane region" description="Helical" evidence="6">
    <location>
        <begin position="234"/>
        <end position="255"/>
    </location>
</feature>
<feature type="transmembrane region" description="Helical" evidence="6">
    <location>
        <begin position="119"/>
        <end position="147"/>
    </location>
</feature>
<dbReference type="AlphaFoldDB" id="A0A8E2EF86"/>
<reference evidence="8 9" key="1">
    <citation type="journal article" date="2016" name="Nat. Commun.">
        <title>Ectomycorrhizal ecology is imprinted in the genome of the dominant symbiotic fungus Cenococcum geophilum.</title>
        <authorList>
            <consortium name="DOE Joint Genome Institute"/>
            <person name="Peter M."/>
            <person name="Kohler A."/>
            <person name="Ohm R.A."/>
            <person name="Kuo A."/>
            <person name="Krutzmann J."/>
            <person name="Morin E."/>
            <person name="Arend M."/>
            <person name="Barry K.W."/>
            <person name="Binder M."/>
            <person name="Choi C."/>
            <person name="Clum A."/>
            <person name="Copeland A."/>
            <person name="Grisel N."/>
            <person name="Haridas S."/>
            <person name="Kipfer T."/>
            <person name="LaButti K."/>
            <person name="Lindquist E."/>
            <person name="Lipzen A."/>
            <person name="Maire R."/>
            <person name="Meier B."/>
            <person name="Mihaltcheva S."/>
            <person name="Molinier V."/>
            <person name="Murat C."/>
            <person name="Poggeler S."/>
            <person name="Quandt C.A."/>
            <person name="Sperisen C."/>
            <person name="Tritt A."/>
            <person name="Tisserant E."/>
            <person name="Crous P.W."/>
            <person name="Henrissat B."/>
            <person name="Nehls U."/>
            <person name="Egli S."/>
            <person name="Spatafora J.W."/>
            <person name="Grigoriev I.V."/>
            <person name="Martin F.M."/>
        </authorList>
    </citation>
    <scope>NUCLEOTIDE SEQUENCE [LARGE SCALE GENOMIC DNA]</scope>
    <source>
        <strain evidence="8 9">CBS 459.81</strain>
    </source>
</reference>
<organism evidence="8 9">
    <name type="scientific">Lepidopterella palustris CBS 459.81</name>
    <dbReference type="NCBI Taxonomy" id="1314670"/>
    <lineage>
        <taxon>Eukaryota</taxon>
        <taxon>Fungi</taxon>
        <taxon>Dikarya</taxon>
        <taxon>Ascomycota</taxon>
        <taxon>Pezizomycotina</taxon>
        <taxon>Dothideomycetes</taxon>
        <taxon>Pleosporomycetidae</taxon>
        <taxon>Mytilinidiales</taxon>
        <taxon>Argynnaceae</taxon>
        <taxon>Lepidopterella</taxon>
    </lineage>
</organism>
<evidence type="ECO:0000256" key="3">
    <source>
        <dbReference type="ARBA" id="ARBA00022989"/>
    </source>
</evidence>
<dbReference type="PANTHER" id="PTHR33048">
    <property type="entry name" value="PTH11-LIKE INTEGRAL MEMBRANE PROTEIN (AFU_ORTHOLOGUE AFUA_5G11245)"/>
    <property type="match status" value="1"/>
</dbReference>
<evidence type="ECO:0000313" key="8">
    <source>
        <dbReference type="EMBL" id="OCK82942.1"/>
    </source>
</evidence>
<evidence type="ECO:0000256" key="6">
    <source>
        <dbReference type="SAM" id="Phobius"/>
    </source>
</evidence>
<evidence type="ECO:0000256" key="1">
    <source>
        <dbReference type="ARBA" id="ARBA00004141"/>
    </source>
</evidence>
<feature type="non-terminal residue" evidence="8">
    <location>
        <position position="264"/>
    </location>
</feature>
<protein>
    <recommendedName>
        <fullName evidence="7">Rhodopsin domain-containing protein</fullName>
    </recommendedName>
</protein>
<feature type="domain" description="Rhodopsin" evidence="7">
    <location>
        <begin position="16"/>
        <end position="259"/>
    </location>
</feature>
<accession>A0A8E2EF86</accession>
<dbReference type="OrthoDB" id="444631at2759"/>
<dbReference type="Pfam" id="PF20684">
    <property type="entry name" value="Fung_rhodopsin"/>
    <property type="match status" value="1"/>
</dbReference>
<sequence length="264" mass="30042">SILWAGVIISSFFLIARIWIRIRILHRFQADDIFVISSWLLALANAAIWQAIWPQLYLTIDIGSGRLTQYPANLIQQMETFLRGNYSAYVLSYTSLWSVKMSFLFFFRGLGEKIRSQRILWWCVLAFIVASYAVCIGTLDYICLFASGTDIIKKCSGHRAIWYEYITLRLATSLDVVTDFMIIVLSANIVMRVHIDLRKKLALLGICSLTAFIITITIVRVVVATDGKILDLSWLILFQGAELSVAIIVACLATFRTLYTMSKR</sequence>
<feature type="non-terminal residue" evidence="8">
    <location>
        <position position="1"/>
    </location>
</feature>
<name>A0A8E2EF86_9PEZI</name>
<feature type="transmembrane region" description="Helical" evidence="6">
    <location>
        <begin position="201"/>
        <end position="222"/>
    </location>
</feature>
<dbReference type="EMBL" id="KV744874">
    <property type="protein sequence ID" value="OCK82942.1"/>
    <property type="molecule type" value="Genomic_DNA"/>
</dbReference>
<feature type="transmembrane region" description="Helical" evidence="6">
    <location>
        <begin position="86"/>
        <end position="107"/>
    </location>
</feature>
<keyword evidence="9" id="KW-1185">Reference proteome</keyword>
<dbReference type="PANTHER" id="PTHR33048:SF47">
    <property type="entry name" value="INTEGRAL MEMBRANE PROTEIN-RELATED"/>
    <property type="match status" value="1"/>
</dbReference>
<dbReference type="Proteomes" id="UP000250266">
    <property type="component" value="Unassembled WGS sequence"/>
</dbReference>
<feature type="transmembrane region" description="Helical" evidence="6">
    <location>
        <begin position="6"/>
        <end position="22"/>
    </location>
</feature>
<keyword evidence="3 6" id="KW-1133">Transmembrane helix</keyword>
<evidence type="ECO:0000256" key="2">
    <source>
        <dbReference type="ARBA" id="ARBA00022692"/>
    </source>
</evidence>
<feature type="transmembrane region" description="Helical" evidence="6">
    <location>
        <begin position="34"/>
        <end position="52"/>
    </location>
</feature>
<evidence type="ECO:0000256" key="5">
    <source>
        <dbReference type="ARBA" id="ARBA00038359"/>
    </source>
</evidence>
<dbReference type="InterPro" id="IPR052337">
    <property type="entry name" value="SAT4-like"/>
</dbReference>